<reference evidence="10 11" key="1">
    <citation type="journal article" date="2018" name="IMA Fungus">
        <title>IMA Genome-F 9: Draft genome sequence of Annulohypoxylon stygium, Aspergillus mulundensis, Berkeleyomyces basicola (syn. Thielaviopsis basicola), Ceratocystis smalleyi, two Cercospora beticola strains, Coleophoma cylindrospora, Fusarium fracticaudum, Phialophora cf. hyalina, and Morchella septimelata.</title>
        <authorList>
            <person name="Wingfield B.D."/>
            <person name="Bills G.F."/>
            <person name="Dong Y."/>
            <person name="Huang W."/>
            <person name="Nel W.J."/>
            <person name="Swalarsk-Parry B.S."/>
            <person name="Vaghefi N."/>
            <person name="Wilken P.M."/>
            <person name="An Z."/>
            <person name="de Beer Z.W."/>
            <person name="De Vos L."/>
            <person name="Chen L."/>
            <person name="Duong T.A."/>
            <person name="Gao Y."/>
            <person name="Hammerbacher A."/>
            <person name="Kikkert J.R."/>
            <person name="Li Y."/>
            <person name="Li H."/>
            <person name="Li K."/>
            <person name="Li Q."/>
            <person name="Liu X."/>
            <person name="Ma X."/>
            <person name="Naidoo K."/>
            <person name="Pethybridge S.J."/>
            <person name="Sun J."/>
            <person name="Steenkamp E.T."/>
            <person name="van der Nest M.A."/>
            <person name="van Wyk S."/>
            <person name="Wingfield M.J."/>
            <person name="Xiong C."/>
            <person name="Yue Q."/>
            <person name="Zhang X."/>
        </authorList>
    </citation>
    <scope>NUCLEOTIDE SEQUENCE [LARGE SCALE GENOMIC DNA]</scope>
    <source>
        <strain evidence="10 11">BP5796</strain>
    </source>
</reference>
<dbReference type="GO" id="GO:0046872">
    <property type="term" value="F:metal ion binding"/>
    <property type="evidence" value="ECO:0007669"/>
    <property type="project" value="InterPro"/>
</dbReference>
<evidence type="ECO:0000256" key="1">
    <source>
        <dbReference type="ARBA" id="ARBA00004196"/>
    </source>
</evidence>
<dbReference type="Gene3D" id="2.60.40.200">
    <property type="entry name" value="Superoxide dismutase, copper/zinc binding domain"/>
    <property type="match status" value="1"/>
</dbReference>
<proteinExistence type="inferred from homology"/>
<evidence type="ECO:0000256" key="2">
    <source>
        <dbReference type="ARBA" id="ARBA00004613"/>
    </source>
</evidence>
<gene>
    <name evidence="10" type="ORF">BP5796_07489</name>
</gene>
<organism evidence="10 11">
    <name type="scientific">Coleophoma crateriformis</name>
    <dbReference type="NCBI Taxonomy" id="565419"/>
    <lineage>
        <taxon>Eukaryota</taxon>
        <taxon>Fungi</taxon>
        <taxon>Dikarya</taxon>
        <taxon>Ascomycota</taxon>
        <taxon>Pezizomycotina</taxon>
        <taxon>Leotiomycetes</taxon>
        <taxon>Helotiales</taxon>
        <taxon>Dermateaceae</taxon>
        <taxon>Coleophoma</taxon>
    </lineage>
</organism>
<dbReference type="SUPFAM" id="SSF49329">
    <property type="entry name" value="Cu,Zn superoxide dismutase-like"/>
    <property type="match status" value="1"/>
</dbReference>
<comment type="similarity">
    <text evidence="3">Belongs to the Cu-Zn superoxide dismutase family.</text>
</comment>
<dbReference type="GO" id="GO:0005576">
    <property type="term" value="C:extracellular region"/>
    <property type="evidence" value="ECO:0007669"/>
    <property type="project" value="UniProtKB-SubCell"/>
</dbReference>
<evidence type="ECO:0000256" key="9">
    <source>
        <dbReference type="SAM" id="SignalP"/>
    </source>
</evidence>
<feature type="signal peptide" evidence="9">
    <location>
        <begin position="1"/>
        <end position="19"/>
    </location>
</feature>
<dbReference type="InterPro" id="IPR036423">
    <property type="entry name" value="SOD-like_Cu/Zn_dom_sf"/>
</dbReference>
<evidence type="ECO:0000313" key="10">
    <source>
        <dbReference type="EMBL" id="RDW74047.1"/>
    </source>
</evidence>
<keyword evidence="9" id="KW-0732">Signal</keyword>
<dbReference type="EC" id="1.15.1.1" evidence="4"/>
<comment type="subcellular location">
    <subcellularLocation>
        <location evidence="1">Cell envelope</location>
    </subcellularLocation>
    <subcellularLocation>
        <location evidence="2">Secreted</location>
    </subcellularLocation>
</comment>
<dbReference type="Proteomes" id="UP000256328">
    <property type="component" value="Unassembled WGS sequence"/>
</dbReference>
<feature type="compositionally biased region" description="Low complexity" evidence="8">
    <location>
        <begin position="253"/>
        <end position="279"/>
    </location>
</feature>
<evidence type="ECO:0000256" key="3">
    <source>
        <dbReference type="ARBA" id="ARBA00010457"/>
    </source>
</evidence>
<evidence type="ECO:0000256" key="7">
    <source>
        <dbReference type="ARBA" id="ARBA00049204"/>
    </source>
</evidence>
<evidence type="ECO:0000256" key="4">
    <source>
        <dbReference type="ARBA" id="ARBA00012682"/>
    </source>
</evidence>
<keyword evidence="6" id="KW-0049">Antioxidant</keyword>
<feature type="region of interest" description="Disordered" evidence="8">
    <location>
        <begin position="204"/>
        <end position="279"/>
    </location>
</feature>
<sequence>MRATFFAVLAASLLASSAAQSGDPLTGALGNATVVENNPPGKVYKATLPEKEFFNPDDPRGNVKGSISAVANDNGIGVTFKVKFENLPTSGGPFPYHLHVKPVADDGNCTGTLAHLDPFIRGETEACNSDLPQTCQVGDLSGKYGKIDSDPFTAEFSDDFASTVDGIGAFFGNRSFVVHFANKTRITCANFQLVDDTGDYGSISSTSSISTSTTTSSTTTSSSSTTTATSSPSSTITLTSTSSTSEPATYIATNSESSTSFRSTTATRTTSTVTTRTPSSGPIQFTGAAVANVHVGLNAAMLGGMALGFAVLA</sequence>
<dbReference type="OrthoDB" id="159229at2759"/>
<comment type="catalytic activity">
    <reaction evidence="7">
        <text>2 superoxide + 2 H(+) = H2O2 + O2</text>
        <dbReference type="Rhea" id="RHEA:20696"/>
        <dbReference type="ChEBI" id="CHEBI:15378"/>
        <dbReference type="ChEBI" id="CHEBI:15379"/>
        <dbReference type="ChEBI" id="CHEBI:16240"/>
        <dbReference type="ChEBI" id="CHEBI:18421"/>
        <dbReference type="EC" id="1.15.1.1"/>
    </reaction>
</comment>
<protein>
    <recommendedName>
        <fullName evidence="4">superoxide dismutase</fullName>
        <ecNumber evidence="4">1.15.1.1</ecNumber>
    </recommendedName>
</protein>
<evidence type="ECO:0000256" key="6">
    <source>
        <dbReference type="ARBA" id="ARBA00022862"/>
    </source>
</evidence>
<comment type="caution">
    <text evidence="10">The sequence shown here is derived from an EMBL/GenBank/DDBJ whole genome shotgun (WGS) entry which is preliminary data.</text>
</comment>
<name>A0A3D8RJ22_9HELO</name>
<evidence type="ECO:0000313" key="11">
    <source>
        <dbReference type="Proteomes" id="UP000256328"/>
    </source>
</evidence>
<feature type="chain" id="PRO_5017555088" description="superoxide dismutase" evidence="9">
    <location>
        <begin position="20"/>
        <end position="313"/>
    </location>
</feature>
<dbReference type="EMBL" id="PDLN01000010">
    <property type="protein sequence ID" value="RDW74047.1"/>
    <property type="molecule type" value="Genomic_DNA"/>
</dbReference>
<feature type="compositionally biased region" description="Low complexity" evidence="8">
    <location>
        <begin position="204"/>
        <end position="245"/>
    </location>
</feature>
<evidence type="ECO:0000256" key="8">
    <source>
        <dbReference type="SAM" id="MobiDB-lite"/>
    </source>
</evidence>
<dbReference type="FunFam" id="2.60.40.200:FF:000007">
    <property type="entry name" value="Cell surface Cu-only superoxide dismutase 5"/>
    <property type="match status" value="1"/>
</dbReference>
<keyword evidence="5" id="KW-0964">Secreted</keyword>
<dbReference type="GO" id="GO:0004784">
    <property type="term" value="F:superoxide dismutase activity"/>
    <property type="evidence" value="ECO:0007669"/>
    <property type="project" value="UniProtKB-EC"/>
</dbReference>
<accession>A0A3D8RJ22</accession>
<dbReference type="AlphaFoldDB" id="A0A3D8RJ22"/>
<keyword evidence="11" id="KW-1185">Reference proteome</keyword>
<evidence type="ECO:0000256" key="5">
    <source>
        <dbReference type="ARBA" id="ARBA00022525"/>
    </source>
</evidence>